<evidence type="ECO:0000256" key="5">
    <source>
        <dbReference type="HAMAP-Rule" id="MF_00014"/>
    </source>
</evidence>
<feature type="domain" description="Ribosome maturation factor RimM PRC barrel" evidence="7">
    <location>
        <begin position="117"/>
        <end position="179"/>
    </location>
</feature>
<dbReference type="PANTHER" id="PTHR33692:SF1">
    <property type="entry name" value="RIBOSOME MATURATION FACTOR RIMM"/>
    <property type="match status" value="1"/>
</dbReference>
<name>A0A8J6NK40_9CHLR</name>
<accession>A0A8J6NK40</accession>
<dbReference type="Proteomes" id="UP000614469">
    <property type="component" value="Unassembled WGS sequence"/>
</dbReference>
<comment type="subcellular location">
    <subcellularLocation>
        <location evidence="5">Cytoplasm</location>
    </subcellularLocation>
</comment>
<keyword evidence="3 5" id="KW-0698">rRNA processing</keyword>
<dbReference type="InterPro" id="IPR009000">
    <property type="entry name" value="Transl_B-barrel_sf"/>
</dbReference>
<dbReference type="GO" id="GO:0005840">
    <property type="term" value="C:ribosome"/>
    <property type="evidence" value="ECO:0007669"/>
    <property type="project" value="InterPro"/>
</dbReference>
<evidence type="ECO:0000313" key="8">
    <source>
        <dbReference type="EMBL" id="MBC8335312.1"/>
    </source>
</evidence>
<keyword evidence="2 5" id="KW-0690">Ribosome biogenesis</keyword>
<dbReference type="HAMAP" id="MF_00014">
    <property type="entry name" value="Ribosome_mat_RimM"/>
    <property type="match status" value="1"/>
</dbReference>
<gene>
    <name evidence="5 8" type="primary">rimM</name>
    <name evidence="8" type="ORF">H8E29_08620</name>
</gene>
<dbReference type="InterPro" id="IPR056792">
    <property type="entry name" value="PRC_RimM"/>
</dbReference>
<dbReference type="GO" id="GO:0043022">
    <property type="term" value="F:ribosome binding"/>
    <property type="evidence" value="ECO:0007669"/>
    <property type="project" value="InterPro"/>
</dbReference>
<feature type="domain" description="RimM N-terminal" evidence="6">
    <location>
        <begin position="25"/>
        <end position="101"/>
    </location>
</feature>
<dbReference type="GO" id="GO:0042274">
    <property type="term" value="P:ribosomal small subunit biogenesis"/>
    <property type="evidence" value="ECO:0007669"/>
    <property type="project" value="UniProtKB-UniRule"/>
</dbReference>
<reference evidence="8 9" key="1">
    <citation type="submission" date="2020-08" db="EMBL/GenBank/DDBJ databases">
        <title>Bridging the membrane lipid divide: bacteria of the FCB group superphylum have the potential to synthesize archaeal ether lipids.</title>
        <authorList>
            <person name="Villanueva L."/>
            <person name="Von Meijenfeldt F.A.B."/>
            <person name="Westbye A.B."/>
            <person name="Yadav S."/>
            <person name="Hopmans E.C."/>
            <person name="Dutilh B.E."/>
            <person name="Sinninghe Damste J.S."/>
        </authorList>
    </citation>
    <scope>NUCLEOTIDE SEQUENCE [LARGE SCALE GENOMIC DNA]</scope>
    <source>
        <strain evidence="8">NIOZ-UU36</strain>
    </source>
</reference>
<evidence type="ECO:0000256" key="3">
    <source>
        <dbReference type="ARBA" id="ARBA00022552"/>
    </source>
</evidence>
<dbReference type="SUPFAM" id="SSF50346">
    <property type="entry name" value="PRC-barrel domain"/>
    <property type="match status" value="1"/>
</dbReference>
<dbReference type="GO" id="GO:0005737">
    <property type="term" value="C:cytoplasm"/>
    <property type="evidence" value="ECO:0007669"/>
    <property type="project" value="UniProtKB-SubCell"/>
</dbReference>
<dbReference type="InterPro" id="IPR002676">
    <property type="entry name" value="RimM_N"/>
</dbReference>
<dbReference type="GO" id="GO:0006364">
    <property type="term" value="P:rRNA processing"/>
    <property type="evidence" value="ECO:0007669"/>
    <property type="project" value="UniProtKB-UniRule"/>
</dbReference>
<dbReference type="AlphaFoldDB" id="A0A8J6NK40"/>
<comment type="subunit">
    <text evidence="5">Binds ribosomal protein uS19.</text>
</comment>
<dbReference type="InterPro" id="IPR011961">
    <property type="entry name" value="RimM"/>
</dbReference>
<dbReference type="InterPro" id="IPR011033">
    <property type="entry name" value="PRC_barrel-like_sf"/>
</dbReference>
<dbReference type="SUPFAM" id="SSF50447">
    <property type="entry name" value="Translation proteins"/>
    <property type="match status" value="1"/>
</dbReference>
<dbReference type="EMBL" id="JACNJN010000102">
    <property type="protein sequence ID" value="MBC8335312.1"/>
    <property type="molecule type" value="Genomic_DNA"/>
</dbReference>
<proteinExistence type="inferred from homology"/>
<dbReference type="Pfam" id="PF01782">
    <property type="entry name" value="RimM"/>
    <property type="match status" value="1"/>
</dbReference>
<evidence type="ECO:0000256" key="2">
    <source>
        <dbReference type="ARBA" id="ARBA00022517"/>
    </source>
</evidence>
<sequence length="188" mass="21215">MAELQLSKKANTGSPPNGEPVYLAVGLLRRPHGVHGEIMLEIQTDYPERLSPGTTYFAGKEYIPLKIATNRKHNKGLLLSFENINDRDKIARLRNNRLYVLLSDWPPLPEGEYYDYQLIGLEIIEKETGKMLGELKEIIQTGANDVYVVRSESGREILLPDIPDVILDIDLAQRQMSVYLIPGLVDEG</sequence>
<comment type="function">
    <text evidence="5">An accessory protein needed during the final step in the assembly of 30S ribosomal subunit, possibly for assembly of the head region. Essential for efficient processing of 16S rRNA. May be needed both before and after RbfA during the maturation of 16S rRNA. It has affinity for free ribosomal 30S subunits but not for 70S ribosomes.</text>
</comment>
<dbReference type="Gene3D" id="2.40.30.60">
    <property type="entry name" value="RimM"/>
    <property type="match status" value="1"/>
</dbReference>
<protein>
    <recommendedName>
        <fullName evidence="5">Ribosome maturation factor RimM</fullName>
    </recommendedName>
</protein>
<dbReference type="Pfam" id="PF24986">
    <property type="entry name" value="PRC_RimM"/>
    <property type="match status" value="1"/>
</dbReference>
<dbReference type="Gene3D" id="2.30.30.240">
    <property type="entry name" value="PRC-barrel domain"/>
    <property type="match status" value="1"/>
</dbReference>
<evidence type="ECO:0000313" key="9">
    <source>
        <dbReference type="Proteomes" id="UP000614469"/>
    </source>
</evidence>
<dbReference type="InterPro" id="IPR036976">
    <property type="entry name" value="RimM_N_sf"/>
</dbReference>
<comment type="similarity">
    <text evidence="5">Belongs to the RimM family.</text>
</comment>
<evidence type="ECO:0000259" key="6">
    <source>
        <dbReference type="Pfam" id="PF01782"/>
    </source>
</evidence>
<evidence type="ECO:0000259" key="7">
    <source>
        <dbReference type="Pfam" id="PF24986"/>
    </source>
</evidence>
<keyword evidence="1 5" id="KW-0963">Cytoplasm</keyword>
<organism evidence="8 9">
    <name type="scientific">Candidatus Desulfolinea nitratireducens</name>
    <dbReference type="NCBI Taxonomy" id="2841698"/>
    <lineage>
        <taxon>Bacteria</taxon>
        <taxon>Bacillati</taxon>
        <taxon>Chloroflexota</taxon>
        <taxon>Anaerolineae</taxon>
        <taxon>Anaerolineales</taxon>
        <taxon>Anaerolineales incertae sedis</taxon>
        <taxon>Candidatus Desulfolinea</taxon>
    </lineage>
</organism>
<comment type="caution">
    <text evidence="8">The sequence shown here is derived from an EMBL/GenBank/DDBJ whole genome shotgun (WGS) entry which is preliminary data.</text>
</comment>
<dbReference type="NCBIfam" id="TIGR02273">
    <property type="entry name" value="16S_RimM"/>
    <property type="match status" value="1"/>
</dbReference>
<evidence type="ECO:0000256" key="4">
    <source>
        <dbReference type="ARBA" id="ARBA00023186"/>
    </source>
</evidence>
<comment type="domain">
    <text evidence="5">The PRC barrel domain binds ribosomal protein uS19.</text>
</comment>
<dbReference type="PANTHER" id="PTHR33692">
    <property type="entry name" value="RIBOSOME MATURATION FACTOR RIMM"/>
    <property type="match status" value="1"/>
</dbReference>
<evidence type="ECO:0000256" key="1">
    <source>
        <dbReference type="ARBA" id="ARBA00022490"/>
    </source>
</evidence>
<keyword evidence="4 5" id="KW-0143">Chaperone</keyword>